<evidence type="ECO:0000313" key="1">
    <source>
        <dbReference type="EMBL" id="JAD15534.1"/>
    </source>
</evidence>
<dbReference type="EMBL" id="GBRH01282361">
    <property type="protein sequence ID" value="JAD15534.1"/>
    <property type="molecule type" value="Transcribed_RNA"/>
</dbReference>
<dbReference type="AlphaFoldDB" id="A0A0A8XP67"/>
<organism evidence="1">
    <name type="scientific">Arundo donax</name>
    <name type="common">Giant reed</name>
    <name type="synonym">Donax arundinaceus</name>
    <dbReference type="NCBI Taxonomy" id="35708"/>
    <lineage>
        <taxon>Eukaryota</taxon>
        <taxon>Viridiplantae</taxon>
        <taxon>Streptophyta</taxon>
        <taxon>Embryophyta</taxon>
        <taxon>Tracheophyta</taxon>
        <taxon>Spermatophyta</taxon>
        <taxon>Magnoliopsida</taxon>
        <taxon>Liliopsida</taxon>
        <taxon>Poales</taxon>
        <taxon>Poaceae</taxon>
        <taxon>PACMAD clade</taxon>
        <taxon>Arundinoideae</taxon>
        <taxon>Arundineae</taxon>
        <taxon>Arundo</taxon>
    </lineage>
</organism>
<protein>
    <submittedName>
        <fullName evidence="1">Uncharacterized protein</fullName>
    </submittedName>
</protein>
<name>A0A0A8XP67_ARUDO</name>
<proteinExistence type="predicted"/>
<accession>A0A0A8XP67</accession>
<reference evidence="1" key="2">
    <citation type="journal article" date="2015" name="Data Brief">
        <title>Shoot transcriptome of the giant reed, Arundo donax.</title>
        <authorList>
            <person name="Barrero R.A."/>
            <person name="Guerrero F.D."/>
            <person name="Moolhuijzen P."/>
            <person name="Goolsby J.A."/>
            <person name="Tidwell J."/>
            <person name="Bellgard S.E."/>
            <person name="Bellgard M.I."/>
        </authorList>
    </citation>
    <scope>NUCLEOTIDE SEQUENCE</scope>
    <source>
        <tissue evidence="1">Shoot tissue taken approximately 20 cm above the soil surface</tissue>
    </source>
</reference>
<sequence>MSKCKLSFLSLSCKVITPIFPSCSLKTLNASELTAGKPDAMANTSSIAKYNLLVWLAVHCPQVYSSTVKHKKILLSTT</sequence>
<reference evidence="1" key="1">
    <citation type="submission" date="2014-09" db="EMBL/GenBank/DDBJ databases">
        <authorList>
            <person name="Magalhaes I.L.F."/>
            <person name="Oliveira U."/>
            <person name="Santos F.R."/>
            <person name="Vidigal T.H.D.A."/>
            <person name="Brescovit A.D."/>
            <person name="Santos A.J."/>
        </authorList>
    </citation>
    <scope>NUCLEOTIDE SEQUENCE</scope>
    <source>
        <tissue evidence="1">Shoot tissue taken approximately 20 cm above the soil surface</tissue>
    </source>
</reference>